<dbReference type="RefSeq" id="WP_188664185.1">
    <property type="nucleotide sequence ID" value="NZ_BMHV01000012.1"/>
</dbReference>
<proteinExistence type="predicted"/>
<comment type="caution">
    <text evidence="1">The sequence shown here is derived from an EMBL/GenBank/DDBJ whole genome shotgun (WGS) entry which is preliminary data.</text>
</comment>
<organism evidence="1 2">
    <name type="scientific">Terasakiella brassicae</name>
    <dbReference type="NCBI Taxonomy" id="1634917"/>
    <lineage>
        <taxon>Bacteria</taxon>
        <taxon>Pseudomonadati</taxon>
        <taxon>Pseudomonadota</taxon>
        <taxon>Alphaproteobacteria</taxon>
        <taxon>Rhodospirillales</taxon>
        <taxon>Terasakiellaceae</taxon>
        <taxon>Terasakiella</taxon>
    </lineage>
</organism>
<dbReference type="PANTHER" id="PTHR31793">
    <property type="entry name" value="4-HYDROXYBENZOYL-COA THIOESTERASE FAMILY MEMBER"/>
    <property type="match status" value="1"/>
</dbReference>
<dbReference type="InterPro" id="IPR050563">
    <property type="entry name" value="4-hydroxybenzoyl-CoA_TE"/>
</dbReference>
<reference evidence="1" key="1">
    <citation type="journal article" date="2014" name="Int. J. Syst. Evol. Microbiol.">
        <title>Complete genome sequence of Corynebacterium casei LMG S-19264T (=DSM 44701T), isolated from a smear-ripened cheese.</title>
        <authorList>
            <consortium name="US DOE Joint Genome Institute (JGI-PGF)"/>
            <person name="Walter F."/>
            <person name="Albersmeier A."/>
            <person name="Kalinowski J."/>
            <person name="Ruckert C."/>
        </authorList>
    </citation>
    <scope>NUCLEOTIDE SEQUENCE</scope>
    <source>
        <strain evidence="1">CGMCC 1.15254</strain>
    </source>
</reference>
<dbReference type="SUPFAM" id="SSF54637">
    <property type="entry name" value="Thioesterase/thiol ester dehydrase-isomerase"/>
    <property type="match status" value="1"/>
</dbReference>
<keyword evidence="2" id="KW-1185">Reference proteome</keyword>
<dbReference type="GO" id="GO:0047617">
    <property type="term" value="F:fatty acyl-CoA hydrolase activity"/>
    <property type="evidence" value="ECO:0007669"/>
    <property type="project" value="TreeGrafter"/>
</dbReference>
<accession>A0A917BZM4</accession>
<dbReference type="AlphaFoldDB" id="A0A917BZM4"/>
<dbReference type="Gene3D" id="3.10.129.10">
    <property type="entry name" value="Hotdog Thioesterase"/>
    <property type="match status" value="1"/>
</dbReference>
<dbReference type="EMBL" id="BMHV01000012">
    <property type="protein sequence ID" value="GGF64898.1"/>
    <property type="molecule type" value="Genomic_DNA"/>
</dbReference>
<evidence type="ECO:0000313" key="1">
    <source>
        <dbReference type="EMBL" id="GGF64898.1"/>
    </source>
</evidence>
<reference evidence="1" key="2">
    <citation type="submission" date="2020-09" db="EMBL/GenBank/DDBJ databases">
        <authorList>
            <person name="Sun Q."/>
            <person name="Zhou Y."/>
        </authorList>
    </citation>
    <scope>NUCLEOTIDE SEQUENCE</scope>
    <source>
        <strain evidence="1">CGMCC 1.15254</strain>
    </source>
</reference>
<dbReference type="CDD" id="cd00586">
    <property type="entry name" value="4HBT"/>
    <property type="match status" value="1"/>
</dbReference>
<name>A0A917BZM4_9PROT</name>
<sequence length="158" mass="18120">MSEILQRQTRVKADWIDYNGHMNVAYYVLVFDHSTDALLETFGLGEAYRQRENKSFFVVESHVTYQNEVKKDDLLVVKSKLLGYDTKRLQIFHEMFLGETGEKCATNEVMVLHVDMGTRKTTEIAERFKPHLQAGVDGSLANGFPDMCGRAIKKLLNK</sequence>
<dbReference type="InterPro" id="IPR029069">
    <property type="entry name" value="HotDog_dom_sf"/>
</dbReference>
<protein>
    <submittedName>
        <fullName evidence="1">4-hydroxybenzoyl-CoA thioesterase</fullName>
    </submittedName>
</protein>
<gene>
    <name evidence="1" type="ORF">GCM10011332_18720</name>
</gene>
<evidence type="ECO:0000313" key="2">
    <source>
        <dbReference type="Proteomes" id="UP000632498"/>
    </source>
</evidence>
<dbReference type="PANTHER" id="PTHR31793:SF2">
    <property type="entry name" value="BLR1345 PROTEIN"/>
    <property type="match status" value="1"/>
</dbReference>
<dbReference type="Pfam" id="PF13279">
    <property type="entry name" value="4HBT_2"/>
    <property type="match status" value="1"/>
</dbReference>
<dbReference type="Proteomes" id="UP000632498">
    <property type="component" value="Unassembled WGS sequence"/>
</dbReference>